<dbReference type="InterPro" id="IPR025345">
    <property type="entry name" value="DUF4249"/>
</dbReference>
<dbReference type="PROSITE" id="PS51257">
    <property type="entry name" value="PROKAR_LIPOPROTEIN"/>
    <property type="match status" value="1"/>
</dbReference>
<evidence type="ECO:0000313" key="1">
    <source>
        <dbReference type="EMBL" id="AFM06048.1"/>
    </source>
</evidence>
<evidence type="ECO:0000313" key="2">
    <source>
        <dbReference type="Proteomes" id="UP000006054"/>
    </source>
</evidence>
<protein>
    <recommendedName>
        <fullName evidence="3">DUF4249 domain-containing protein</fullName>
    </recommendedName>
</protein>
<dbReference type="EMBL" id="CP003345">
    <property type="protein sequence ID" value="AFM06048.1"/>
    <property type="molecule type" value="Genomic_DNA"/>
</dbReference>
<dbReference type="OrthoDB" id="637707at2"/>
<reference evidence="2" key="1">
    <citation type="submission" date="2012-06" db="EMBL/GenBank/DDBJ databases">
        <title>The complete genome of Flexibacter litoralis DSM 6794.</title>
        <authorList>
            <person name="Lucas S."/>
            <person name="Copeland A."/>
            <person name="Lapidus A."/>
            <person name="Glavina del Rio T."/>
            <person name="Dalin E."/>
            <person name="Tice H."/>
            <person name="Bruce D."/>
            <person name="Goodwin L."/>
            <person name="Pitluck S."/>
            <person name="Peters L."/>
            <person name="Ovchinnikova G."/>
            <person name="Lu M."/>
            <person name="Kyrpides N."/>
            <person name="Mavromatis K."/>
            <person name="Ivanova N."/>
            <person name="Brettin T."/>
            <person name="Detter J.C."/>
            <person name="Han C."/>
            <person name="Larimer F."/>
            <person name="Land M."/>
            <person name="Hauser L."/>
            <person name="Markowitz V."/>
            <person name="Cheng J.-F."/>
            <person name="Hugenholtz P."/>
            <person name="Woyke T."/>
            <person name="Wu D."/>
            <person name="Spring S."/>
            <person name="Lang E."/>
            <person name="Kopitz M."/>
            <person name="Brambilla E."/>
            <person name="Klenk H.-P."/>
            <person name="Eisen J.A."/>
        </authorList>
    </citation>
    <scope>NUCLEOTIDE SEQUENCE [LARGE SCALE GENOMIC DNA]</scope>
    <source>
        <strain evidence="2">ATCC 23117 / DSM 6794 / NBRC 15988 / NCIMB 1366 / Sio-4</strain>
    </source>
</reference>
<accession>I4AQ13</accession>
<evidence type="ECO:0008006" key="3">
    <source>
        <dbReference type="Google" id="ProtNLM"/>
    </source>
</evidence>
<dbReference type="Pfam" id="PF14054">
    <property type="entry name" value="DUF4249"/>
    <property type="match status" value="1"/>
</dbReference>
<dbReference type="Proteomes" id="UP000006054">
    <property type="component" value="Chromosome"/>
</dbReference>
<organism evidence="1 2">
    <name type="scientific">Bernardetia litoralis (strain ATCC 23117 / DSM 6794 / NBRC 15988 / NCIMB 1366 / Fx l1 / Sio-4)</name>
    <name type="common">Flexibacter litoralis</name>
    <dbReference type="NCBI Taxonomy" id="880071"/>
    <lineage>
        <taxon>Bacteria</taxon>
        <taxon>Pseudomonadati</taxon>
        <taxon>Bacteroidota</taxon>
        <taxon>Cytophagia</taxon>
        <taxon>Cytophagales</taxon>
        <taxon>Bernardetiaceae</taxon>
        <taxon>Bernardetia</taxon>
    </lineage>
</organism>
<gene>
    <name evidence="1" type="ordered locus">Fleli_3736</name>
</gene>
<dbReference type="eggNOG" id="ENOG5032VGS">
    <property type="taxonomic scope" value="Bacteria"/>
</dbReference>
<dbReference type="RefSeq" id="WP_014799472.1">
    <property type="nucleotide sequence ID" value="NC_018018.1"/>
</dbReference>
<dbReference type="STRING" id="880071.Fleli_3736"/>
<dbReference type="HOGENOM" id="CLU_079066_0_0_10"/>
<keyword evidence="2" id="KW-1185">Reference proteome</keyword>
<dbReference type="KEGG" id="fli:Fleli_3736"/>
<sequence precursor="true">MKNISFIYKAFILLFLLVSFSSCEEIIDLPLKGADSPALIVEAEIVDKEGSSFVRLGETLDYYEPIEEPKASGAIISVTDQNGVKMDFLESDEAGLYLPQDSDYKGVIGNTYTLAIEYKGNSFTSESTIFPVTGIDSLQIRFVPESRFQDEGYYLYFYGKEPQDTKDYYFWRNYKNDTLNYEDVGDLVFATDQGIGENIDGLQFPFVYDAGDTVRLEMYSISEEAYNFYDDLTAVVFNDGGLFSPPPVNPRTNIEGTTTNVLGVFMTSSVVSATIYVPEE</sequence>
<proteinExistence type="predicted"/>
<name>I4AQ13_BERLS</name>
<dbReference type="AlphaFoldDB" id="I4AQ13"/>